<keyword evidence="1" id="KW-0812">Transmembrane</keyword>
<feature type="transmembrane region" description="Helical" evidence="1">
    <location>
        <begin position="111"/>
        <end position="133"/>
    </location>
</feature>
<evidence type="ECO:0000313" key="2">
    <source>
        <dbReference type="EMBL" id="MEP0816615.1"/>
    </source>
</evidence>
<dbReference type="EMBL" id="JAMPKM010000002">
    <property type="protein sequence ID" value="MEP0816615.1"/>
    <property type="molecule type" value="Genomic_DNA"/>
</dbReference>
<proteinExistence type="predicted"/>
<feature type="transmembrane region" description="Helical" evidence="1">
    <location>
        <begin position="142"/>
        <end position="165"/>
    </location>
</feature>
<feature type="transmembrane region" description="Helical" evidence="1">
    <location>
        <begin position="46"/>
        <end position="68"/>
    </location>
</feature>
<sequence length="204" mass="22113">MGHSTPALFLAQPGQRLAYRFCLQWIGGNILGFLISLYWLEVGERAALQGLEGAIGGTVIGLAQWLVLRRWCPQAGWWILSSTLCWTVLGASKLGALGWVVPQTHSDLLRLFYGLVDGMKMGAILGVGQWLVLRQCFADAKVWICVSVLAWAIALGSGWVIGGWLHTITGLFLGEVIGLALVWLLMALMTGVGLAQLLRDAAIK</sequence>
<evidence type="ECO:0000313" key="3">
    <source>
        <dbReference type="Proteomes" id="UP001464891"/>
    </source>
</evidence>
<dbReference type="RefSeq" id="WP_190434085.1">
    <property type="nucleotide sequence ID" value="NZ_JAMPKM010000002.1"/>
</dbReference>
<feature type="transmembrane region" description="Helical" evidence="1">
    <location>
        <begin position="177"/>
        <end position="198"/>
    </location>
</feature>
<feature type="transmembrane region" description="Helical" evidence="1">
    <location>
        <begin position="21"/>
        <end position="40"/>
    </location>
</feature>
<reference evidence="2 3" key="1">
    <citation type="submission" date="2022-04" db="EMBL/GenBank/DDBJ databases">
        <title>Positive selection, recombination, and allopatry shape intraspecific diversity of widespread and dominant cyanobacteria.</title>
        <authorList>
            <person name="Wei J."/>
            <person name="Shu W."/>
            <person name="Hu C."/>
        </authorList>
    </citation>
    <scope>NUCLEOTIDE SEQUENCE [LARGE SCALE GENOMIC DNA]</scope>
    <source>
        <strain evidence="2 3">GB2-A4</strain>
    </source>
</reference>
<keyword evidence="1" id="KW-1133">Transmembrane helix</keyword>
<keyword evidence="1" id="KW-0472">Membrane</keyword>
<feature type="transmembrane region" description="Helical" evidence="1">
    <location>
        <begin position="75"/>
        <end position="99"/>
    </location>
</feature>
<keyword evidence="3" id="KW-1185">Reference proteome</keyword>
<name>A0ABV0J4D7_9CYAN</name>
<organism evidence="2 3">
    <name type="scientific">Trichocoleus desertorum GB2-A4</name>
    <dbReference type="NCBI Taxonomy" id="2933944"/>
    <lineage>
        <taxon>Bacteria</taxon>
        <taxon>Bacillati</taxon>
        <taxon>Cyanobacteriota</taxon>
        <taxon>Cyanophyceae</taxon>
        <taxon>Leptolyngbyales</taxon>
        <taxon>Trichocoleusaceae</taxon>
        <taxon>Trichocoleus</taxon>
    </lineage>
</organism>
<protein>
    <submittedName>
        <fullName evidence="2">Uncharacterized protein</fullName>
    </submittedName>
</protein>
<accession>A0ABV0J4D7</accession>
<comment type="caution">
    <text evidence="2">The sequence shown here is derived from an EMBL/GenBank/DDBJ whole genome shotgun (WGS) entry which is preliminary data.</text>
</comment>
<gene>
    <name evidence="2" type="ORF">NC998_05860</name>
</gene>
<evidence type="ECO:0000256" key="1">
    <source>
        <dbReference type="SAM" id="Phobius"/>
    </source>
</evidence>
<dbReference type="Proteomes" id="UP001464891">
    <property type="component" value="Unassembled WGS sequence"/>
</dbReference>